<evidence type="ECO:0008006" key="3">
    <source>
        <dbReference type="Google" id="ProtNLM"/>
    </source>
</evidence>
<sequence length="185" mass="19711">MYDAGAGAGAPDTVTYSSPSAAIAPLEADGNLQFSDQSTAVESWLVDHRRSKAQQGADRMLELPGVIASYWREGSHYRLRGTASMSPSEHAWWAAHGQEIVDSMAAPDGPDVVGLLHDRTSYGVYGDHGGAQESVQRVPMVFWAPGMTADRTTESFRTPDVLPTILKAMGIAPTASMDGKAHALP</sequence>
<dbReference type="RefSeq" id="WP_310299313.1">
    <property type="nucleotide sequence ID" value="NZ_BAAAPS010000007.1"/>
</dbReference>
<dbReference type="EMBL" id="JAVDYG010000001">
    <property type="protein sequence ID" value="MDR7361394.1"/>
    <property type="molecule type" value="Genomic_DNA"/>
</dbReference>
<evidence type="ECO:0000313" key="2">
    <source>
        <dbReference type="Proteomes" id="UP001183648"/>
    </source>
</evidence>
<dbReference type="Proteomes" id="UP001183648">
    <property type="component" value="Unassembled WGS sequence"/>
</dbReference>
<proteinExistence type="predicted"/>
<dbReference type="Gene3D" id="3.40.720.10">
    <property type="entry name" value="Alkaline Phosphatase, subunit A"/>
    <property type="match status" value="1"/>
</dbReference>
<protein>
    <recommendedName>
        <fullName evidence="3">Type I phosphodiesterase / nucleotide pyrophosphatase</fullName>
    </recommendedName>
</protein>
<gene>
    <name evidence="1" type="ORF">J2S63_000947</name>
</gene>
<keyword evidence="2" id="KW-1185">Reference proteome</keyword>
<reference evidence="1 2" key="1">
    <citation type="submission" date="2023-07" db="EMBL/GenBank/DDBJ databases">
        <title>Sequencing the genomes of 1000 actinobacteria strains.</title>
        <authorList>
            <person name="Klenk H.-P."/>
        </authorList>
    </citation>
    <scope>NUCLEOTIDE SEQUENCE [LARGE SCALE GENOMIC DNA]</scope>
    <source>
        <strain evidence="1 2">DSM 19426</strain>
    </source>
</reference>
<comment type="caution">
    <text evidence="1">The sequence shown here is derived from an EMBL/GenBank/DDBJ whole genome shotgun (WGS) entry which is preliminary data.</text>
</comment>
<accession>A0ABU2BTP0</accession>
<evidence type="ECO:0000313" key="1">
    <source>
        <dbReference type="EMBL" id="MDR7361394.1"/>
    </source>
</evidence>
<organism evidence="1 2">
    <name type="scientific">Nocardioides marmoribigeumensis</name>
    <dbReference type="NCBI Taxonomy" id="433649"/>
    <lineage>
        <taxon>Bacteria</taxon>
        <taxon>Bacillati</taxon>
        <taxon>Actinomycetota</taxon>
        <taxon>Actinomycetes</taxon>
        <taxon>Propionibacteriales</taxon>
        <taxon>Nocardioidaceae</taxon>
        <taxon>Nocardioides</taxon>
    </lineage>
</organism>
<dbReference type="SUPFAM" id="SSF53649">
    <property type="entry name" value="Alkaline phosphatase-like"/>
    <property type="match status" value="1"/>
</dbReference>
<name>A0ABU2BTP0_9ACTN</name>
<dbReference type="InterPro" id="IPR017850">
    <property type="entry name" value="Alkaline_phosphatase_core_sf"/>
</dbReference>